<reference evidence="1 2" key="1">
    <citation type="journal article" date="2019" name="Sci. Rep.">
        <title>A multi-omics analysis of the grapevine pathogen Lasiodiplodia theobromae reveals that temperature affects the expression of virulence- and pathogenicity-related genes.</title>
        <authorList>
            <person name="Felix C."/>
            <person name="Meneses R."/>
            <person name="Goncalves M.F.M."/>
            <person name="Tilleman L."/>
            <person name="Duarte A.S."/>
            <person name="Jorrin-Novo J.V."/>
            <person name="Van de Peer Y."/>
            <person name="Deforce D."/>
            <person name="Van Nieuwerburgh F."/>
            <person name="Esteves A.C."/>
            <person name="Alves A."/>
        </authorList>
    </citation>
    <scope>NUCLEOTIDE SEQUENCE [LARGE SCALE GENOMIC DNA]</scope>
    <source>
        <strain evidence="1 2">LA-SOL3</strain>
    </source>
</reference>
<proteinExistence type="predicted"/>
<sequence length="203" mass="21033">MVTKTAPVDGTATSIFTIFPTGTSPPTVVIGTPSLNQLGQLTPPLNSNTPTGTPVILGGASSSSEIDPLVTSSPEGDISAFTVCANTISSFPIHPNASSPHLNCVFTYTSDYFSFVCTKPIYPHHFSTKFVSTNSISTNSISTNSITTNSITTNALSTKSLSTRSVSTKSLSAEPLSTEPVSAESLSADTLTINTFSTNIVSS</sequence>
<protein>
    <submittedName>
        <fullName evidence="1">Uncharacterized protein</fullName>
    </submittedName>
</protein>
<dbReference type="Proteomes" id="UP000325902">
    <property type="component" value="Unassembled WGS sequence"/>
</dbReference>
<keyword evidence="2" id="KW-1185">Reference proteome</keyword>
<accession>A0A5N5D1Z6</accession>
<gene>
    <name evidence="1" type="ORF">DBV05_g9607</name>
</gene>
<evidence type="ECO:0000313" key="2">
    <source>
        <dbReference type="Proteomes" id="UP000325902"/>
    </source>
</evidence>
<name>A0A5N5D1Z6_9PEZI</name>
<evidence type="ECO:0000313" key="1">
    <source>
        <dbReference type="EMBL" id="KAB2571715.1"/>
    </source>
</evidence>
<dbReference type="EMBL" id="VCHE01000094">
    <property type="protein sequence ID" value="KAB2571715.1"/>
    <property type="molecule type" value="Genomic_DNA"/>
</dbReference>
<dbReference type="AlphaFoldDB" id="A0A5N5D1Z6"/>
<organism evidence="1 2">
    <name type="scientific">Lasiodiplodia theobromae</name>
    <dbReference type="NCBI Taxonomy" id="45133"/>
    <lineage>
        <taxon>Eukaryota</taxon>
        <taxon>Fungi</taxon>
        <taxon>Dikarya</taxon>
        <taxon>Ascomycota</taxon>
        <taxon>Pezizomycotina</taxon>
        <taxon>Dothideomycetes</taxon>
        <taxon>Dothideomycetes incertae sedis</taxon>
        <taxon>Botryosphaeriales</taxon>
        <taxon>Botryosphaeriaceae</taxon>
        <taxon>Lasiodiplodia</taxon>
    </lineage>
</organism>
<comment type="caution">
    <text evidence="1">The sequence shown here is derived from an EMBL/GenBank/DDBJ whole genome shotgun (WGS) entry which is preliminary data.</text>
</comment>